<evidence type="ECO:0000313" key="1">
    <source>
        <dbReference type="EMBL" id="HEH31492.1"/>
    </source>
</evidence>
<dbReference type="EMBL" id="DSLL01000046">
    <property type="protein sequence ID" value="HEH31492.1"/>
    <property type="molecule type" value="Genomic_DNA"/>
</dbReference>
<dbReference type="AlphaFoldDB" id="A0A7J2TBY3"/>
<reference evidence="1" key="1">
    <citation type="journal article" date="2020" name="mSystems">
        <title>Genome- and Community-Level Interaction Insights into Carbon Utilization and Element Cycling Functions of Hydrothermarchaeota in Hydrothermal Sediment.</title>
        <authorList>
            <person name="Zhou Z."/>
            <person name="Liu Y."/>
            <person name="Xu W."/>
            <person name="Pan J."/>
            <person name="Luo Z.H."/>
            <person name="Li M."/>
        </authorList>
    </citation>
    <scope>NUCLEOTIDE SEQUENCE [LARGE SCALE GENOMIC DNA]</scope>
    <source>
        <strain evidence="1">SpSt-27</strain>
    </source>
</reference>
<comment type="caution">
    <text evidence="1">The sequence shown here is derived from an EMBL/GenBank/DDBJ whole genome shotgun (WGS) entry which is preliminary data.</text>
</comment>
<gene>
    <name evidence="1" type="ORF">ENP99_05240</name>
</gene>
<accession>A0A7J2TBY3</accession>
<protein>
    <submittedName>
        <fullName evidence="1">Uncharacterized protein</fullName>
    </submittedName>
</protein>
<name>A0A7J2TBY3_9CREN</name>
<organism evidence="1">
    <name type="scientific">Ignisphaera aggregans</name>
    <dbReference type="NCBI Taxonomy" id="334771"/>
    <lineage>
        <taxon>Archaea</taxon>
        <taxon>Thermoproteota</taxon>
        <taxon>Thermoprotei</taxon>
        <taxon>Desulfurococcales</taxon>
        <taxon>Desulfurococcaceae</taxon>
        <taxon>Ignisphaera</taxon>
    </lineage>
</organism>
<sequence>MAINSKVQSLLTLVSVFKRVSHELTGIVKEIASSFNLDPDVEVFVSYLNFTEAQLERSSEGPSVLGKVCGYYDSKRRLITLYYPCFIEGEELNLDRVFETIAHELIHHCQYTCRDQACRNVCSVHMTIDEEVNIKSMLPYELRPHEIEAFDKQERLAEEIRRRWRNTIEYTIHRLDVTLRLPINAVNAFLQQLEKSLNFSIYETITKTLISRYVGEDVLAYEVIEAVKRIKTFIDEELQGESHDTRSCIERKLSDVNELLRSYASSMHEVFVKSFLNANLKSVIFTATPVSSSGSRLKVYVVTNAGFAIAITPSAVAPLVTATLSPLQPFTISDISKYGKHYLNIDHYLRYKPAVKDFKVYLHRDEGEESVLQITAKHICNAGKNFGENLEELVVLILLLGTEKGIEVEHIELRGLDKELIRIKTEAEKDVVKEILICNNKIALNDKELHITDAIKAITSLNTENKEISEILKQYFVKRLIMRILSIPLLKKLDIDPFEDLKCECYTR</sequence>
<proteinExistence type="predicted"/>